<dbReference type="Pfam" id="PF13578">
    <property type="entry name" value="Methyltransf_24"/>
    <property type="match status" value="1"/>
</dbReference>
<evidence type="ECO:0000313" key="2">
    <source>
        <dbReference type="Proteomes" id="UP001626536"/>
    </source>
</evidence>
<accession>A0ABZ0HVC9</accession>
<keyword evidence="1" id="KW-0808">Transferase</keyword>
<dbReference type="EMBL" id="CP136862">
    <property type="protein sequence ID" value="WOJ91237.1"/>
    <property type="molecule type" value="Genomic_DNA"/>
</dbReference>
<proteinExistence type="predicted"/>
<reference evidence="1 2" key="1">
    <citation type="submission" date="2023-10" db="EMBL/GenBank/DDBJ databases">
        <title>Novel methanotroph of the genus Methylocapsa from a subarctic wetland.</title>
        <authorList>
            <person name="Belova S.E."/>
            <person name="Oshkin I.Y."/>
            <person name="Miroshnikov K."/>
            <person name="Dedysh S.N."/>
        </authorList>
    </citation>
    <scope>NUCLEOTIDE SEQUENCE [LARGE SCALE GENOMIC DNA]</scope>
    <source>
        <strain evidence="1 2">RX1</strain>
    </source>
</reference>
<dbReference type="GO" id="GO:0032259">
    <property type="term" value="P:methylation"/>
    <property type="evidence" value="ECO:0007669"/>
    <property type="project" value="UniProtKB-KW"/>
</dbReference>
<dbReference type="Gene3D" id="3.40.50.150">
    <property type="entry name" value="Vaccinia Virus protein VP39"/>
    <property type="match status" value="1"/>
</dbReference>
<keyword evidence="1" id="KW-0489">Methyltransferase</keyword>
<dbReference type="RefSeq" id="WP_407340831.1">
    <property type="nucleotide sequence ID" value="NZ_CP136862.1"/>
</dbReference>
<dbReference type="EC" id="2.1.1.-" evidence="1"/>
<dbReference type="Proteomes" id="UP001626536">
    <property type="component" value="Chromosome"/>
</dbReference>
<gene>
    <name evidence="1" type="ORF">RZS28_08230</name>
</gene>
<protein>
    <submittedName>
        <fullName evidence="1">Class I SAM-dependent methyltransferase</fullName>
        <ecNumber evidence="1">2.1.1.-</ecNumber>
    </submittedName>
</protein>
<keyword evidence="2" id="KW-1185">Reference proteome</keyword>
<evidence type="ECO:0000313" key="1">
    <source>
        <dbReference type="EMBL" id="WOJ91237.1"/>
    </source>
</evidence>
<sequence>MFGTGLRHFLKHPMHTLAAVTADPVEAWTVLRDIYAARREAQIPSDLYEAEEGWEQRLHNLLGAPWPCQATSEFWALWPEVIGELQAKGIRVGPESFKTWNDGDAGLVRAIWCLCRHLRPRNVVETGVAHGLTSRFILEALERNGDGHLWSIDLPPLEEALHDQIGMAVGDRHSHRWTLIKGSSRRRLPPVLSQLGQIDLFIHDSLHSERNVRFEMESAWTILRPGGAIVVDDIDANRAFLNFTQTFSHHQSMICEAEPIQPDLRRFNEKGLFGIILKEPTKSNAQS</sequence>
<dbReference type="GO" id="GO:0008168">
    <property type="term" value="F:methyltransferase activity"/>
    <property type="evidence" value="ECO:0007669"/>
    <property type="project" value="UniProtKB-KW"/>
</dbReference>
<dbReference type="SUPFAM" id="SSF53335">
    <property type="entry name" value="S-adenosyl-L-methionine-dependent methyltransferases"/>
    <property type="match status" value="1"/>
</dbReference>
<dbReference type="InterPro" id="IPR029063">
    <property type="entry name" value="SAM-dependent_MTases_sf"/>
</dbReference>
<organism evidence="1 2">
    <name type="scientific">Methylocapsa polymorpha</name>
    <dbReference type="NCBI Taxonomy" id="3080828"/>
    <lineage>
        <taxon>Bacteria</taxon>
        <taxon>Pseudomonadati</taxon>
        <taxon>Pseudomonadota</taxon>
        <taxon>Alphaproteobacteria</taxon>
        <taxon>Hyphomicrobiales</taxon>
        <taxon>Beijerinckiaceae</taxon>
        <taxon>Methylocapsa</taxon>
    </lineage>
</organism>
<name>A0ABZ0HVC9_9HYPH</name>